<sequence>MNADVLRAAYGAFAAVVRPLGDEESWRPTGCTGWAVRDLVFHCTGDAQRALVALHTPAPGAPDRDAVTYWRDWAPDPVGAANGRRWSRVSAGMFLDFRQLRDLYLETAAATVRAAADTPAELRVRTQGHVLTAADLVTTLAVEATIHHLDLVTDLPDAPGPAPEGLAAVRATLDGLLGRPLPLDWSDEHYARAATGRAPLTDADRRTLGADADRFPLFS</sequence>
<gene>
    <name evidence="2" type="ORF">AQJ54_21365</name>
</gene>
<dbReference type="SUPFAM" id="SSF109854">
    <property type="entry name" value="DinB/YfiT-like putative metalloenzymes"/>
    <property type="match status" value="1"/>
</dbReference>
<evidence type="ECO:0000313" key="2">
    <source>
        <dbReference type="EMBL" id="KUN65373.1"/>
    </source>
</evidence>
<dbReference type="RefSeq" id="WP_062239725.1">
    <property type="nucleotide sequence ID" value="NZ_JBEOZZ010000004.1"/>
</dbReference>
<dbReference type="Proteomes" id="UP000054375">
    <property type="component" value="Unassembled WGS sequence"/>
</dbReference>
<evidence type="ECO:0000259" key="1">
    <source>
        <dbReference type="Pfam" id="PF11716"/>
    </source>
</evidence>
<dbReference type="Gene3D" id="1.20.120.450">
    <property type="entry name" value="dinb family like domain"/>
    <property type="match status" value="1"/>
</dbReference>
<reference evidence="2 3" key="1">
    <citation type="submission" date="2015-10" db="EMBL/GenBank/DDBJ databases">
        <title>Draft genome sequence of Streptomyces griseorubiginosus DSM 40469, type strain for the species Streptomyces griseorubiginosus.</title>
        <authorList>
            <person name="Ruckert C."/>
            <person name="Winkler A."/>
            <person name="Kalinowski J."/>
            <person name="Kampfer P."/>
            <person name="Glaeser S."/>
        </authorList>
    </citation>
    <scope>NUCLEOTIDE SEQUENCE [LARGE SCALE GENOMIC DNA]</scope>
    <source>
        <strain evidence="2 3">DSM 40469</strain>
    </source>
</reference>
<dbReference type="AlphaFoldDB" id="A0A101S124"/>
<dbReference type="Pfam" id="PF11716">
    <property type="entry name" value="MDMPI_N"/>
    <property type="match status" value="1"/>
</dbReference>
<dbReference type="InterPro" id="IPR034660">
    <property type="entry name" value="DinB/YfiT-like"/>
</dbReference>
<dbReference type="GO" id="GO:0046872">
    <property type="term" value="F:metal ion binding"/>
    <property type="evidence" value="ECO:0007669"/>
    <property type="project" value="InterPro"/>
</dbReference>
<dbReference type="EMBL" id="LMWV01000017">
    <property type="protein sequence ID" value="KUN65373.1"/>
    <property type="molecule type" value="Genomic_DNA"/>
</dbReference>
<organism evidence="2 3">
    <name type="scientific">Streptomyces griseorubiginosus</name>
    <dbReference type="NCBI Taxonomy" id="67304"/>
    <lineage>
        <taxon>Bacteria</taxon>
        <taxon>Bacillati</taxon>
        <taxon>Actinomycetota</taxon>
        <taxon>Actinomycetes</taxon>
        <taxon>Kitasatosporales</taxon>
        <taxon>Streptomycetaceae</taxon>
        <taxon>Streptomyces</taxon>
    </lineage>
</organism>
<name>A0A101S124_9ACTN</name>
<feature type="domain" description="Mycothiol-dependent maleylpyruvate isomerase metal-binding" evidence="1">
    <location>
        <begin position="6"/>
        <end position="151"/>
    </location>
</feature>
<dbReference type="InterPro" id="IPR024344">
    <property type="entry name" value="MDMPI_metal-binding"/>
</dbReference>
<keyword evidence="3" id="KW-1185">Reference proteome</keyword>
<comment type="caution">
    <text evidence="2">The sequence shown here is derived from an EMBL/GenBank/DDBJ whole genome shotgun (WGS) entry which is preliminary data.</text>
</comment>
<accession>A0A101S124</accession>
<protein>
    <recommendedName>
        <fullName evidence="1">Mycothiol-dependent maleylpyruvate isomerase metal-binding domain-containing protein</fullName>
    </recommendedName>
</protein>
<evidence type="ECO:0000313" key="3">
    <source>
        <dbReference type="Proteomes" id="UP000054375"/>
    </source>
</evidence>
<proteinExistence type="predicted"/>